<dbReference type="AlphaFoldDB" id="A0AAP0JRS8"/>
<proteinExistence type="predicted"/>
<dbReference type="EMBL" id="JBBNAG010000004">
    <property type="protein sequence ID" value="KAK9139017.1"/>
    <property type="molecule type" value="Genomic_DNA"/>
</dbReference>
<protein>
    <submittedName>
        <fullName evidence="1">Uncharacterized protein</fullName>
    </submittedName>
</protein>
<dbReference type="Proteomes" id="UP001419268">
    <property type="component" value="Unassembled WGS sequence"/>
</dbReference>
<organism evidence="1 2">
    <name type="scientific">Stephania cephalantha</name>
    <dbReference type="NCBI Taxonomy" id="152367"/>
    <lineage>
        <taxon>Eukaryota</taxon>
        <taxon>Viridiplantae</taxon>
        <taxon>Streptophyta</taxon>
        <taxon>Embryophyta</taxon>
        <taxon>Tracheophyta</taxon>
        <taxon>Spermatophyta</taxon>
        <taxon>Magnoliopsida</taxon>
        <taxon>Ranunculales</taxon>
        <taxon>Menispermaceae</taxon>
        <taxon>Menispermoideae</taxon>
        <taxon>Cissampelideae</taxon>
        <taxon>Stephania</taxon>
    </lineage>
</organism>
<evidence type="ECO:0000313" key="1">
    <source>
        <dbReference type="EMBL" id="KAK9139017.1"/>
    </source>
</evidence>
<gene>
    <name evidence="1" type="ORF">Scep_008698</name>
</gene>
<keyword evidence="2" id="KW-1185">Reference proteome</keyword>
<evidence type="ECO:0000313" key="2">
    <source>
        <dbReference type="Proteomes" id="UP001419268"/>
    </source>
</evidence>
<comment type="caution">
    <text evidence="1">The sequence shown here is derived from an EMBL/GenBank/DDBJ whole genome shotgun (WGS) entry which is preliminary data.</text>
</comment>
<sequence>MHLRMGRNAQSRAKIWEVENAHHEDDQAATEIRDAAGRVGDQDVATAGRMRGRHVAGTGGQGSSHELTENLAERTSTCLEDNQEQLKMGDLCVSEYYVTSIAPHHQINYVVRISRQILWGISVLKKCAQNPKKRIESDMTDDNADVGVKASGLAPRSEKSVLDCSLGAKVPGMAPSRALRGQVGRHGTGVSAMVRRPLDWVPRWFSGAKAPWRALGAPGGALGRQVGHWGIGLAP</sequence>
<accession>A0AAP0JRS8</accession>
<reference evidence="1 2" key="1">
    <citation type="submission" date="2024-01" db="EMBL/GenBank/DDBJ databases">
        <title>Genome assemblies of Stephania.</title>
        <authorList>
            <person name="Yang L."/>
        </authorList>
    </citation>
    <scope>NUCLEOTIDE SEQUENCE [LARGE SCALE GENOMIC DNA]</scope>
    <source>
        <strain evidence="1">JXDWG</strain>
        <tissue evidence="1">Leaf</tissue>
    </source>
</reference>
<name>A0AAP0JRS8_9MAGN</name>